<dbReference type="Proteomes" id="UP001370348">
    <property type="component" value="Chromosome"/>
</dbReference>
<dbReference type="RefSeq" id="WP_394821301.1">
    <property type="nucleotide sequence ID" value="NZ_CP089984.1"/>
</dbReference>
<evidence type="ECO:0000256" key="1">
    <source>
        <dbReference type="SAM" id="MobiDB-lite"/>
    </source>
</evidence>
<gene>
    <name evidence="2" type="ORF">LZC94_27950</name>
</gene>
<name>A0ABZ2LMX8_9BACT</name>
<organism evidence="2 3">
    <name type="scientific">Pendulispora albinea</name>
    <dbReference type="NCBI Taxonomy" id="2741071"/>
    <lineage>
        <taxon>Bacteria</taxon>
        <taxon>Pseudomonadati</taxon>
        <taxon>Myxococcota</taxon>
        <taxon>Myxococcia</taxon>
        <taxon>Myxococcales</taxon>
        <taxon>Sorangiineae</taxon>
        <taxon>Pendulisporaceae</taxon>
        <taxon>Pendulispora</taxon>
    </lineage>
</organism>
<proteinExistence type="predicted"/>
<feature type="region of interest" description="Disordered" evidence="1">
    <location>
        <begin position="1"/>
        <end position="50"/>
    </location>
</feature>
<reference evidence="2 3" key="1">
    <citation type="submission" date="2021-12" db="EMBL/GenBank/DDBJ databases">
        <title>Discovery of the Pendulisporaceae a myxobacterial family with distinct sporulation behavior and unique specialized metabolism.</title>
        <authorList>
            <person name="Garcia R."/>
            <person name="Popoff A."/>
            <person name="Bader C.D."/>
            <person name="Loehr J."/>
            <person name="Walesch S."/>
            <person name="Walt C."/>
            <person name="Boldt J."/>
            <person name="Bunk B."/>
            <person name="Haeckl F.J.F.P.J."/>
            <person name="Gunesch A.P."/>
            <person name="Birkelbach J."/>
            <person name="Nuebel U."/>
            <person name="Pietschmann T."/>
            <person name="Bach T."/>
            <person name="Mueller R."/>
        </authorList>
    </citation>
    <scope>NUCLEOTIDE SEQUENCE [LARGE SCALE GENOMIC DNA]</scope>
    <source>
        <strain evidence="2 3">MSr11954</strain>
    </source>
</reference>
<feature type="compositionally biased region" description="Gly residues" evidence="1">
    <location>
        <begin position="38"/>
        <end position="50"/>
    </location>
</feature>
<evidence type="ECO:0000313" key="2">
    <source>
        <dbReference type="EMBL" id="WXB11680.1"/>
    </source>
</evidence>
<dbReference type="EMBL" id="CP089984">
    <property type="protein sequence ID" value="WXB11680.1"/>
    <property type="molecule type" value="Genomic_DNA"/>
</dbReference>
<sequence length="130" mass="11726">MSTFTAKEAGRGGNGGVGQIGQSGGNGGGNSSSSACNGGKGGAGGSGGGGGGGAGGISIGILWIDTPPTLDGTLVPDAPTYKGFTVSGSAAAGGRPGTGGAAVLASQPSLAGKTGTDNGKLGVSYAIAKL</sequence>
<accession>A0ABZ2LMX8</accession>
<feature type="compositionally biased region" description="Gly residues" evidence="1">
    <location>
        <begin position="11"/>
        <end position="30"/>
    </location>
</feature>
<protein>
    <submittedName>
        <fullName evidence="2">Uncharacterized protein</fullName>
    </submittedName>
</protein>
<evidence type="ECO:0000313" key="3">
    <source>
        <dbReference type="Proteomes" id="UP001370348"/>
    </source>
</evidence>
<keyword evidence="3" id="KW-1185">Reference proteome</keyword>